<keyword evidence="3" id="KW-1185">Reference proteome</keyword>
<feature type="compositionally biased region" description="Gly residues" evidence="1">
    <location>
        <begin position="17"/>
        <end position="28"/>
    </location>
</feature>
<evidence type="ECO:0000313" key="2">
    <source>
        <dbReference type="EMBL" id="KAK3266599.1"/>
    </source>
</evidence>
<feature type="compositionally biased region" description="Basic and acidic residues" evidence="1">
    <location>
        <begin position="790"/>
        <end position="802"/>
    </location>
</feature>
<reference evidence="2 3" key="1">
    <citation type="journal article" date="2015" name="Genome Biol. Evol.">
        <title>Comparative Genomics of a Bacterivorous Green Alga Reveals Evolutionary Causalities and Consequences of Phago-Mixotrophic Mode of Nutrition.</title>
        <authorList>
            <person name="Burns J.A."/>
            <person name="Paasch A."/>
            <person name="Narechania A."/>
            <person name="Kim E."/>
        </authorList>
    </citation>
    <scope>NUCLEOTIDE SEQUENCE [LARGE SCALE GENOMIC DNA]</scope>
    <source>
        <strain evidence="2 3">PLY_AMNH</strain>
    </source>
</reference>
<evidence type="ECO:0000256" key="1">
    <source>
        <dbReference type="SAM" id="MobiDB-lite"/>
    </source>
</evidence>
<organism evidence="2 3">
    <name type="scientific">Cymbomonas tetramitiformis</name>
    <dbReference type="NCBI Taxonomy" id="36881"/>
    <lineage>
        <taxon>Eukaryota</taxon>
        <taxon>Viridiplantae</taxon>
        <taxon>Chlorophyta</taxon>
        <taxon>Pyramimonadophyceae</taxon>
        <taxon>Pyramimonadales</taxon>
        <taxon>Pyramimonadaceae</taxon>
        <taxon>Cymbomonas</taxon>
    </lineage>
</organism>
<protein>
    <submittedName>
        <fullName evidence="2">Uncharacterized protein</fullName>
    </submittedName>
</protein>
<dbReference type="Proteomes" id="UP001190700">
    <property type="component" value="Unassembled WGS sequence"/>
</dbReference>
<comment type="caution">
    <text evidence="2">The sequence shown here is derived from an EMBL/GenBank/DDBJ whole genome shotgun (WGS) entry which is preliminary data.</text>
</comment>
<feature type="non-terminal residue" evidence="2">
    <location>
        <position position="1"/>
    </location>
</feature>
<proteinExistence type="predicted"/>
<dbReference type="Gene3D" id="3.40.50.11350">
    <property type="match status" value="1"/>
</dbReference>
<feature type="region of interest" description="Disordered" evidence="1">
    <location>
        <begin position="475"/>
        <end position="496"/>
    </location>
</feature>
<feature type="region of interest" description="Disordered" evidence="1">
    <location>
        <begin position="790"/>
        <end position="826"/>
    </location>
</feature>
<evidence type="ECO:0000313" key="3">
    <source>
        <dbReference type="Proteomes" id="UP001190700"/>
    </source>
</evidence>
<accession>A0AAE0KZU9</accession>
<gene>
    <name evidence="2" type="ORF">CYMTET_24785</name>
</gene>
<dbReference type="EMBL" id="LGRX02012949">
    <property type="protein sequence ID" value="KAK3266599.1"/>
    <property type="molecule type" value="Genomic_DNA"/>
</dbReference>
<sequence>LAAICGESGVELNTAGSGAGRVGRGGGSTEDCPLGGKTGRACVQKGLKLDLVWNISNMQQAWNLQEALASKGRRATGEQAELFRKGNPLTLEMKMSGEEDMWCSTYQNDESTEPLVQLGLVDKNKEFSLMMRALNGEYGGGVLREAEVATRCLAQPREADVATRCLAQLRDAEEAGRGLISLPRTAQEADVATRFPAQLRKLRWRLAALAQLREADVAIRCPATFRVLRWRLAGLGNVWWDAEVADPPPAQPRGRRVATCQPAQLREAEVATCCLAQPREADVATRCLAQLRDADVATRCLAQLREAEVATCCLAQLRDAEVATRCLAQLREAEPREADVATRCLAQPREADVATCCLAQLREAEVAICCLAQLREAELATRCLAQPREAEVVSSAWFIEFRHFPHNMLTPRGTTCSGHVPRHVHTTWHDLLSPGGAQVDREVLSSVRGGHWALLTCDPPGAVTRTAHFHQSAQCTAAGRRAAPGKRGTRGASSEVDPRRLLSLRSDVRLYKVEVQGGPQGGAQVVRLSGAWQGQVGYEKSYEENDHEFSWLKHKCTHMEACALRFLITSISPAMKTYLAPVESAFTDCDTVMVGIHVRLGNPRFAHEALPQMLDWEVDQVSARGVVNDTLNTIKEGWKVNITAANLMFEWAEVVGRKIAAKRGLPKSSVKYFLATDTDEVQEMAHKHFDKQLVTNKGPIEHLGLLSTEAGRKRAAADFWLLTQCDGLVLSRSSHLADKAVLLAMHIPVIMRCKPDSEWTSTSSIPEEGVTVTVPGMSCRYVQMQDPPCERTKEETKIAEGNRKKKKKHLERSVTCKGNMYGPSPQ</sequence>
<name>A0AAE0KZU9_9CHLO</name>
<dbReference type="AlphaFoldDB" id="A0AAE0KZU9"/>
<feature type="region of interest" description="Disordered" evidence="1">
    <location>
        <begin position="16"/>
        <end position="35"/>
    </location>
</feature>